<feature type="region of interest" description="Disordered" evidence="3">
    <location>
        <begin position="286"/>
        <end position="312"/>
    </location>
</feature>
<feature type="domain" description="Gfo/Idh/MocA-like oxidoreductase N-terminal" evidence="4">
    <location>
        <begin position="9"/>
        <end position="128"/>
    </location>
</feature>
<dbReference type="InterPro" id="IPR000683">
    <property type="entry name" value="Gfo/Idh/MocA-like_OxRdtase_N"/>
</dbReference>
<evidence type="ECO:0000259" key="4">
    <source>
        <dbReference type="Pfam" id="PF01408"/>
    </source>
</evidence>
<protein>
    <submittedName>
        <fullName evidence="6">Oxidoreductase domain protein</fullName>
    </submittedName>
</protein>
<dbReference type="AlphaFoldDB" id="D8LGC9"/>
<feature type="region of interest" description="Disordered" evidence="3">
    <location>
        <begin position="350"/>
        <end position="374"/>
    </location>
</feature>
<dbReference type="GO" id="GO:0016491">
    <property type="term" value="F:oxidoreductase activity"/>
    <property type="evidence" value="ECO:0007669"/>
    <property type="project" value="UniProtKB-KW"/>
</dbReference>
<evidence type="ECO:0000313" key="7">
    <source>
        <dbReference type="Proteomes" id="UP000002630"/>
    </source>
</evidence>
<name>D8LGC9_ECTSI</name>
<dbReference type="InterPro" id="IPR050463">
    <property type="entry name" value="Gfo/Idh/MocA_oxidrdct_glycsds"/>
</dbReference>
<dbReference type="InParanoid" id="D8LGC9"/>
<dbReference type="Pfam" id="PF01408">
    <property type="entry name" value="GFO_IDH_MocA"/>
    <property type="match status" value="1"/>
</dbReference>
<comment type="similarity">
    <text evidence="1">Belongs to the Gfo/Idh/MocA family.</text>
</comment>
<dbReference type="SUPFAM" id="SSF55347">
    <property type="entry name" value="Glyceraldehyde-3-phosphate dehydrogenase-like, C-terminal domain"/>
    <property type="match status" value="1"/>
</dbReference>
<evidence type="ECO:0000259" key="5">
    <source>
        <dbReference type="Pfam" id="PF22725"/>
    </source>
</evidence>
<dbReference type="PANTHER" id="PTHR43818">
    <property type="entry name" value="BCDNA.GH03377"/>
    <property type="match status" value="1"/>
</dbReference>
<organism evidence="6 7">
    <name type="scientific">Ectocarpus siliculosus</name>
    <name type="common">Brown alga</name>
    <name type="synonym">Conferva siliculosa</name>
    <dbReference type="NCBI Taxonomy" id="2880"/>
    <lineage>
        <taxon>Eukaryota</taxon>
        <taxon>Sar</taxon>
        <taxon>Stramenopiles</taxon>
        <taxon>Ochrophyta</taxon>
        <taxon>PX clade</taxon>
        <taxon>Phaeophyceae</taxon>
        <taxon>Ectocarpales</taxon>
        <taxon>Ectocarpaceae</taxon>
        <taxon>Ectocarpus</taxon>
    </lineage>
</organism>
<dbReference type="InterPro" id="IPR036291">
    <property type="entry name" value="NAD(P)-bd_dom_sf"/>
</dbReference>
<feature type="domain" description="GFO/IDH/MocA-like oxidoreductase" evidence="5">
    <location>
        <begin position="138"/>
        <end position="268"/>
    </location>
</feature>
<keyword evidence="7" id="KW-1185">Reference proteome</keyword>
<dbReference type="GO" id="GO:0000166">
    <property type="term" value="F:nucleotide binding"/>
    <property type="evidence" value="ECO:0007669"/>
    <property type="project" value="InterPro"/>
</dbReference>
<evidence type="ECO:0000256" key="1">
    <source>
        <dbReference type="ARBA" id="ARBA00010928"/>
    </source>
</evidence>
<evidence type="ECO:0000313" key="6">
    <source>
        <dbReference type="EMBL" id="CBN79028.1"/>
    </source>
</evidence>
<dbReference type="PANTHER" id="PTHR43818:SF11">
    <property type="entry name" value="BCDNA.GH03377"/>
    <property type="match status" value="1"/>
</dbReference>
<accession>D8LGC9</accession>
<keyword evidence="2" id="KW-0560">Oxidoreductase</keyword>
<dbReference type="OrthoDB" id="446809at2759"/>
<dbReference type="EMBL" id="FN649741">
    <property type="protein sequence ID" value="CBN79028.1"/>
    <property type="molecule type" value="Genomic_DNA"/>
</dbReference>
<reference evidence="6 7" key="1">
    <citation type="journal article" date="2010" name="Nature">
        <title>The Ectocarpus genome and the independent evolution of multicellularity in brown algae.</title>
        <authorList>
            <person name="Cock J.M."/>
            <person name="Sterck L."/>
            <person name="Rouze P."/>
            <person name="Scornet D."/>
            <person name="Allen A.E."/>
            <person name="Amoutzias G."/>
            <person name="Anthouard V."/>
            <person name="Artiguenave F."/>
            <person name="Aury J.M."/>
            <person name="Badger J.H."/>
            <person name="Beszteri B."/>
            <person name="Billiau K."/>
            <person name="Bonnet E."/>
            <person name="Bothwell J.H."/>
            <person name="Bowler C."/>
            <person name="Boyen C."/>
            <person name="Brownlee C."/>
            <person name="Carrano C.J."/>
            <person name="Charrier B."/>
            <person name="Cho G.Y."/>
            <person name="Coelho S.M."/>
            <person name="Collen J."/>
            <person name="Corre E."/>
            <person name="Da Silva C."/>
            <person name="Delage L."/>
            <person name="Delaroque N."/>
            <person name="Dittami S.M."/>
            <person name="Doulbeau S."/>
            <person name="Elias M."/>
            <person name="Farnham G."/>
            <person name="Gachon C.M."/>
            <person name="Gschloessl B."/>
            <person name="Heesch S."/>
            <person name="Jabbari K."/>
            <person name="Jubin C."/>
            <person name="Kawai H."/>
            <person name="Kimura K."/>
            <person name="Kloareg B."/>
            <person name="Kupper F.C."/>
            <person name="Lang D."/>
            <person name="Le Bail A."/>
            <person name="Leblanc C."/>
            <person name="Lerouge P."/>
            <person name="Lohr M."/>
            <person name="Lopez P.J."/>
            <person name="Martens C."/>
            <person name="Maumus F."/>
            <person name="Michel G."/>
            <person name="Miranda-Saavedra D."/>
            <person name="Morales J."/>
            <person name="Moreau H."/>
            <person name="Motomura T."/>
            <person name="Nagasato C."/>
            <person name="Napoli C.A."/>
            <person name="Nelson D.R."/>
            <person name="Nyvall-Collen P."/>
            <person name="Peters A.F."/>
            <person name="Pommier C."/>
            <person name="Potin P."/>
            <person name="Poulain J."/>
            <person name="Quesneville H."/>
            <person name="Read B."/>
            <person name="Rensing S.A."/>
            <person name="Ritter A."/>
            <person name="Rousvoal S."/>
            <person name="Samanta M."/>
            <person name="Samson G."/>
            <person name="Schroeder D.C."/>
            <person name="Segurens B."/>
            <person name="Strittmatter M."/>
            <person name="Tonon T."/>
            <person name="Tregear J.W."/>
            <person name="Valentin K."/>
            <person name="von Dassow P."/>
            <person name="Yamagishi T."/>
            <person name="Van de Peer Y."/>
            <person name="Wincker P."/>
        </authorList>
    </citation>
    <scope>NUCLEOTIDE SEQUENCE [LARGE SCALE GENOMIC DNA]</scope>
    <source>
        <strain evidence="7">Ec32 / CCAP1310/4</strain>
    </source>
</reference>
<dbReference type="EMBL" id="FN648180">
    <property type="protein sequence ID" value="CBN79028.1"/>
    <property type="molecule type" value="Genomic_DNA"/>
</dbReference>
<dbReference type="STRING" id="2880.D8LGC9"/>
<gene>
    <name evidence="6" type="ORF">Esi_0165_0060</name>
</gene>
<dbReference type="Gene3D" id="3.40.50.720">
    <property type="entry name" value="NAD(P)-binding Rossmann-like Domain"/>
    <property type="match status" value="1"/>
</dbReference>
<proteinExistence type="inferred from homology"/>
<dbReference type="Proteomes" id="UP000002630">
    <property type="component" value="Linkage Group LG16"/>
</dbReference>
<dbReference type="InterPro" id="IPR055170">
    <property type="entry name" value="GFO_IDH_MocA-like_dom"/>
</dbReference>
<dbReference type="OMA" id="CHILDRI"/>
<dbReference type="SUPFAM" id="SSF51735">
    <property type="entry name" value="NAD(P)-binding Rossmann-fold domains"/>
    <property type="match status" value="1"/>
</dbReference>
<dbReference type="Pfam" id="PF22725">
    <property type="entry name" value="GFO_IDH_MocA_C3"/>
    <property type="match status" value="1"/>
</dbReference>
<dbReference type="eggNOG" id="KOG2741">
    <property type="taxonomic scope" value="Eukaryota"/>
</dbReference>
<evidence type="ECO:0000256" key="3">
    <source>
        <dbReference type="SAM" id="MobiDB-lite"/>
    </source>
</evidence>
<dbReference type="Gene3D" id="3.30.360.10">
    <property type="entry name" value="Dihydrodipicolinate Reductase, domain 2"/>
    <property type="match status" value="1"/>
</dbReference>
<sequence>MLVANPDVIRWGLVGAGSVCEVKSGPAFYKAPGSSLVAVMRRTKSAAEDFAKRHGVPKFYTELDELLQDPEVDAVYVATPPGTHKELALRVCAAGKPCYMEKPMARSHAECLDMTAAFEDAKIPLYIGYYRRYLPKFVYVKSVIDSGTIGRVTSVNLRLSQSRHKFEGEEVRADWRVDATNAGGGLFMDLGSHQLDLLDHLVGPLRPLGGTAQRLRPSAGLPGPSFAVEDVVCLSFSTASGAVGTASWNFCSGVWDDTIDIVGELGSLSFSCFNNKPVRLEVAAKKKAAPEDGSSSSSSAAPRAVERLKEPEVTMHQAEQPDHVHQPLVEAVLRDLRLWASLPKDSPERARLAAGLRQEEDEARASGGGGVRDACCSSTGRAAARTALVMDRALEGFYGGPGSRDQAFWESPEKWDKALL</sequence>
<evidence type="ECO:0000256" key="2">
    <source>
        <dbReference type="ARBA" id="ARBA00023002"/>
    </source>
</evidence>